<accession>A0A1J6I9J0</accession>
<proteinExistence type="predicted"/>
<name>A0A1J6I9J0_NICAT</name>
<evidence type="ECO:0000313" key="2">
    <source>
        <dbReference type="Proteomes" id="UP000187609"/>
    </source>
</evidence>
<dbReference type="AlphaFoldDB" id="A0A1J6I9J0"/>
<comment type="caution">
    <text evidence="1">The sequence shown here is derived from an EMBL/GenBank/DDBJ whole genome shotgun (WGS) entry which is preliminary data.</text>
</comment>
<gene>
    <name evidence="1" type="ORF">A4A49_19962</name>
</gene>
<dbReference type="SMR" id="A0A1J6I9J0"/>
<reference evidence="1" key="1">
    <citation type="submission" date="2016-11" db="EMBL/GenBank/DDBJ databases">
        <title>The genome of Nicotiana attenuata.</title>
        <authorList>
            <person name="Xu S."/>
            <person name="Brockmoeller T."/>
            <person name="Gaquerel E."/>
            <person name="Navarro A."/>
            <person name="Kuhl H."/>
            <person name="Gase K."/>
            <person name="Ling Z."/>
            <person name="Zhou W."/>
            <person name="Kreitzer C."/>
            <person name="Stanke M."/>
            <person name="Tang H."/>
            <person name="Lyons E."/>
            <person name="Pandey P."/>
            <person name="Pandey S.P."/>
            <person name="Timmermann B."/>
            <person name="Baldwin I.T."/>
        </authorList>
    </citation>
    <scope>NUCLEOTIDE SEQUENCE [LARGE SCALE GENOMIC DNA]</scope>
    <source>
        <strain evidence="1">UT</strain>
    </source>
</reference>
<protein>
    <recommendedName>
        <fullName evidence="3">BHLH domain-containing protein</fullName>
    </recommendedName>
</protein>
<evidence type="ECO:0008006" key="3">
    <source>
        <dbReference type="Google" id="ProtNLM"/>
    </source>
</evidence>
<keyword evidence="2" id="KW-1185">Reference proteome</keyword>
<sequence>MPAAQWLLASIYPIAGSLGLHKIMASERMQRVGRVFRKTNRANKRRSWRRGNGSGDNLQYHQDKVLKLKRLIPGACQLHSHQLLLFQTAKYIIHLRLKINVMQALLSSSSPTYGGESNI</sequence>
<organism evidence="1 2">
    <name type="scientific">Nicotiana attenuata</name>
    <name type="common">Coyote tobacco</name>
    <dbReference type="NCBI Taxonomy" id="49451"/>
    <lineage>
        <taxon>Eukaryota</taxon>
        <taxon>Viridiplantae</taxon>
        <taxon>Streptophyta</taxon>
        <taxon>Embryophyta</taxon>
        <taxon>Tracheophyta</taxon>
        <taxon>Spermatophyta</taxon>
        <taxon>Magnoliopsida</taxon>
        <taxon>eudicotyledons</taxon>
        <taxon>Gunneridae</taxon>
        <taxon>Pentapetalae</taxon>
        <taxon>asterids</taxon>
        <taxon>lamiids</taxon>
        <taxon>Solanales</taxon>
        <taxon>Solanaceae</taxon>
        <taxon>Nicotianoideae</taxon>
        <taxon>Nicotianeae</taxon>
        <taxon>Nicotiana</taxon>
    </lineage>
</organism>
<dbReference type="EMBL" id="MJEQ01037193">
    <property type="protein sequence ID" value="OIS97191.1"/>
    <property type="molecule type" value="Genomic_DNA"/>
</dbReference>
<evidence type="ECO:0000313" key="1">
    <source>
        <dbReference type="EMBL" id="OIS97191.1"/>
    </source>
</evidence>
<dbReference type="Gramene" id="OIS97191">
    <property type="protein sequence ID" value="OIS97191"/>
    <property type="gene ID" value="A4A49_19962"/>
</dbReference>
<dbReference type="Proteomes" id="UP000187609">
    <property type="component" value="Unassembled WGS sequence"/>
</dbReference>